<sequence length="186" mass="21176">MMNFQEYLDVVNTILAAEKPAPPYDNADYFQYTKMNGSRMNRWLKENPVTEETKAIVAAITRKQHWVVITEPWCGDAAHIVPILYLMSRLNEHIDFKLQLRDSGSEIEKYLTNGTRSIPVLIVRDENGNDLFHWGPRPAAAKAVYDALKEKKAGFEETKIALQQVYNSDKSNGIQQEVGALLAAHR</sequence>
<accession>A0ABS8PU63</accession>
<comment type="caution">
    <text evidence="1">The sequence shown here is derived from an EMBL/GenBank/DDBJ whole genome shotgun (WGS) entry which is preliminary data.</text>
</comment>
<dbReference type="EMBL" id="JAJNEC010000005">
    <property type="protein sequence ID" value="MCD2424601.1"/>
    <property type="molecule type" value="Genomic_DNA"/>
</dbReference>
<dbReference type="Gene3D" id="3.40.30.10">
    <property type="entry name" value="Glutaredoxin"/>
    <property type="match status" value="1"/>
</dbReference>
<name>A0ABS8PU63_9BACT</name>
<keyword evidence="2" id="KW-1185">Reference proteome</keyword>
<organism evidence="1 2">
    <name type="scientific">Niabella pedocola</name>
    <dbReference type="NCBI Taxonomy" id="1752077"/>
    <lineage>
        <taxon>Bacteria</taxon>
        <taxon>Pseudomonadati</taxon>
        <taxon>Bacteroidota</taxon>
        <taxon>Chitinophagia</taxon>
        <taxon>Chitinophagales</taxon>
        <taxon>Chitinophagaceae</taxon>
        <taxon>Niabella</taxon>
    </lineage>
</organism>
<evidence type="ECO:0000313" key="1">
    <source>
        <dbReference type="EMBL" id="MCD2424601.1"/>
    </source>
</evidence>
<dbReference type="SUPFAM" id="SSF52833">
    <property type="entry name" value="Thioredoxin-like"/>
    <property type="match status" value="1"/>
</dbReference>
<evidence type="ECO:0000313" key="2">
    <source>
        <dbReference type="Proteomes" id="UP001199816"/>
    </source>
</evidence>
<dbReference type="RefSeq" id="WP_231006721.1">
    <property type="nucleotide sequence ID" value="NZ_JAJNEC010000005.1"/>
</dbReference>
<proteinExistence type="predicted"/>
<gene>
    <name evidence="1" type="ORF">LQ567_17605</name>
</gene>
<dbReference type="Pfam" id="PF14595">
    <property type="entry name" value="Thioredoxin_9"/>
    <property type="match status" value="1"/>
</dbReference>
<dbReference type="Proteomes" id="UP001199816">
    <property type="component" value="Unassembled WGS sequence"/>
</dbReference>
<protein>
    <submittedName>
        <fullName evidence="1">Thioredoxin family protein</fullName>
    </submittedName>
</protein>
<dbReference type="InterPro" id="IPR036249">
    <property type="entry name" value="Thioredoxin-like_sf"/>
</dbReference>
<reference evidence="1 2" key="1">
    <citation type="submission" date="2021-11" db="EMBL/GenBank/DDBJ databases">
        <title>Genomic of Niabella pedocola.</title>
        <authorList>
            <person name="Wu T."/>
        </authorList>
    </citation>
    <scope>NUCLEOTIDE SEQUENCE [LARGE SCALE GENOMIC DNA]</scope>
    <source>
        <strain evidence="1 2">JCM 31011</strain>
    </source>
</reference>